<organism evidence="1 2">
    <name type="scientific">Devosia insulae DS-56</name>
    <dbReference type="NCBI Taxonomy" id="1116389"/>
    <lineage>
        <taxon>Bacteria</taxon>
        <taxon>Pseudomonadati</taxon>
        <taxon>Pseudomonadota</taxon>
        <taxon>Alphaproteobacteria</taxon>
        <taxon>Hyphomicrobiales</taxon>
        <taxon>Devosiaceae</taxon>
        <taxon>Devosia</taxon>
    </lineage>
</organism>
<dbReference type="PANTHER" id="PTHR48100">
    <property type="entry name" value="BROAD-SPECIFICITY PHOSPHATASE YOR283W-RELATED"/>
    <property type="match status" value="1"/>
</dbReference>
<evidence type="ECO:0000313" key="1">
    <source>
        <dbReference type="EMBL" id="OEO28237.1"/>
    </source>
</evidence>
<proteinExistence type="predicted"/>
<gene>
    <name evidence="1" type="ORF">VW23_005630</name>
</gene>
<dbReference type="CDD" id="cd07067">
    <property type="entry name" value="HP_PGM_like"/>
    <property type="match status" value="1"/>
</dbReference>
<keyword evidence="2" id="KW-1185">Reference proteome</keyword>
<accession>A0A1E5XI05</accession>
<dbReference type="GO" id="GO:0016791">
    <property type="term" value="F:phosphatase activity"/>
    <property type="evidence" value="ECO:0007669"/>
    <property type="project" value="TreeGrafter"/>
</dbReference>
<dbReference type="Gene3D" id="3.40.50.1240">
    <property type="entry name" value="Phosphoglycerate mutase-like"/>
    <property type="match status" value="1"/>
</dbReference>
<name>A0A1E5XI05_9HYPH</name>
<dbReference type="InterPro" id="IPR050275">
    <property type="entry name" value="PGM_Phosphatase"/>
</dbReference>
<dbReference type="PANTHER" id="PTHR48100:SF1">
    <property type="entry name" value="HISTIDINE PHOSPHATASE FAMILY PROTEIN-RELATED"/>
    <property type="match status" value="1"/>
</dbReference>
<protein>
    <recommendedName>
        <fullName evidence="3">Phosphoglycerate mutase</fullName>
    </recommendedName>
</protein>
<sequence>MTRLVIVRHGNTFEAGEPPRRIGAPTDLPLTAAGVVQAEALARHFAANGIAFDRVLSGELKRTRQTAEAIADGQPIETAPFLTEIDHGPDEGQPEASVIDRIGNDAITLWETEWVAPEGWEVGAQWRLLAWREFVERVAEELPGGTILLVTSNGAARFALAALGLKPGENRAGVKFRTGSYGVLEVGSGADFRLLGWDIRPGEIPGDTGLF</sequence>
<dbReference type="GO" id="GO:0005737">
    <property type="term" value="C:cytoplasm"/>
    <property type="evidence" value="ECO:0007669"/>
    <property type="project" value="TreeGrafter"/>
</dbReference>
<dbReference type="SMART" id="SM00855">
    <property type="entry name" value="PGAM"/>
    <property type="match status" value="1"/>
</dbReference>
<dbReference type="Pfam" id="PF00300">
    <property type="entry name" value="His_Phos_1"/>
    <property type="match status" value="1"/>
</dbReference>
<dbReference type="Proteomes" id="UP000095463">
    <property type="component" value="Unassembled WGS sequence"/>
</dbReference>
<dbReference type="EMBL" id="LAJE02000386">
    <property type="protein sequence ID" value="OEO28237.1"/>
    <property type="molecule type" value="Genomic_DNA"/>
</dbReference>
<dbReference type="RefSeq" id="WP_069912427.1">
    <property type="nucleotide sequence ID" value="NZ_LAJE02000386.1"/>
</dbReference>
<dbReference type="InterPro" id="IPR013078">
    <property type="entry name" value="His_Pase_superF_clade-1"/>
</dbReference>
<evidence type="ECO:0008006" key="3">
    <source>
        <dbReference type="Google" id="ProtNLM"/>
    </source>
</evidence>
<dbReference type="SUPFAM" id="SSF53254">
    <property type="entry name" value="Phosphoglycerate mutase-like"/>
    <property type="match status" value="1"/>
</dbReference>
<reference evidence="1 2" key="1">
    <citation type="journal article" date="2015" name="Genome Announc.">
        <title>Genome Assemblies of Three Soil-Associated Devosia species: D. insulae, D. limi, and D. soli.</title>
        <authorList>
            <person name="Hassan Y.I."/>
            <person name="Lepp D."/>
            <person name="Zhou T."/>
        </authorList>
    </citation>
    <scope>NUCLEOTIDE SEQUENCE [LARGE SCALE GENOMIC DNA]</scope>
    <source>
        <strain evidence="1 2">DS-56</strain>
    </source>
</reference>
<dbReference type="OrthoDB" id="9783269at2"/>
<comment type="caution">
    <text evidence="1">The sequence shown here is derived from an EMBL/GenBank/DDBJ whole genome shotgun (WGS) entry which is preliminary data.</text>
</comment>
<evidence type="ECO:0000313" key="2">
    <source>
        <dbReference type="Proteomes" id="UP000095463"/>
    </source>
</evidence>
<dbReference type="InterPro" id="IPR029033">
    <property type="entry name" value="His_PPase_superfam"/>
</dbReference>
<dbReference type="AlphaFoldDB" id="A0A1E5XI05"/>